<proteinExistence type="predicted"/>
<dbReference type="CDD" id="cd02440">
    <property type="entry name" value="AdoMet_MTases"/>
    <property type="match status" value="1"/>
</dbReference>
<evidence type="ECO:0000313" key="2">
    <source>
        <dbReference type="EMBL" id="KKN71699.1"/>
    </source>
</evidence>
<reference evidence="2" key="1">
    <citation type="journal article" date="2015" name="Nature">
        <title>Complex archaea that bridge the gap between prokaryotes and eukaryotes.</title>
        <authorList>
            <person name="Spang A."/>
            <person name="Saw J.H."/>
            <person name="Jorgensen S.L."/>
            <person name="Zaremba-Niedzwiedzka K."/>
            <person name="Martijn J."/>
            <person name="Lind A.E."/>
            <person name="van Eijk R."/>
            <person name="Schleper C."/>
            <person name="Guy L."/>
            <person name="Ettema T.J."/>
        </authorList>
    </citation>
    <scope>NUCLEOTIDE SEQUENCE</scope>
</reference>
<dbReference type="GO" id="GO:0032259">
    <property type="term" value="P:methylation"/>
    <property type="evidence" value="ECO:0007669"/>
    <property type="project" value="InterPro"/>
</dbReference>
<protein>
    <recommendedName>
        <fullName evidence="1">Ribosomal RNA methyltransferase FtsJ domain-containing protein</fullName>
    </recommendedName>
</protein>
<dbReference type="SUPFAM" id="SSF53335">
    <property type="entry name" value="S-adenosyl-L-methionine-dependent methyltransferases"/>
    <property type="match status" value="1"/>
</dbReference>
<organism evidence="2">
    <name type="scientific">marine sediment metagenome</name>
    <dbReference type="NCBI Taxonomy" id="412755"/>
    <lineage>
        <taxon>unclassified sequences</taxon>
        <taxon>metagenomes</taxon>
        <taxon>ecological metagenomes</taxon>
    </lineage>
</organism>
<dbReference type="GO" id="GO:0008168">
    <property type="term" value="F:methyltransferase activity"/>
    <property type="evidence" value="ECO:0007669"/>
    <property type="project" value="InterPro"/>
</dbReference>
<accession>A0A0F9SXM6</accession>
<dbReference type="InterPro" id="IPR002877">
    <property type="entry name" value="RNA_MeTrfase_FtsJ_dom"/>
</dbReference>
<gene>
    <name evidence="2" type="ORF">LCGC14_0417650</name>
</gene>
<name>A0A0F9SXM6_9ZZZZ</name>
<evidence type="ECO:0000259" key="1">
    <source>
        <dbReference type="Pfam" id="PF01728"/>
    </source>
</evidence>
<dbReference type="AlphaFoldDB" id="A0A0F9SXM6"/>
<dbReference type="Pfam" id="PF01728">
    <property type="entry name" value="FtsJ"/>
    <property type="match status" value="1"/>
</dbReference>
<dbReference type="Gene3D" id="3.40.50.150">
    <property type="entry name" value="Vaccinia Virus protein VP39"/>
    <property type="match status" value="1"/>
</dbReference>
<feature type="domain" description="Ribosomal RNA methyltransferase FtsJ" evidence="1">
    <location>
        <begin position="205"/>
        <end position="302"/>
    </location>
</feature>
<sequence length="350" mass="40689">MNYRALRPEKYAGRGKHCYVEPYKPNSHDGLGLKIFDAYPNPGPLETFNWGDDPPKNGHRRNVRLIDATIFQNYCAWRGLAPRVYEITQVKRNGNKYWAQLTDYLYGDFDEDNVAELYEKVKEIGRIYGFTTHKNEYQRGDAIDGKFFDFNTFYPVENRLEIIKKLYVEKGRYGKIYYHNVVAFGLNNSPRHNKKRITWMGLDKLDFRKKHVLDIGCAGGYFMQYASKKGAKNVFGFDNKSTIEAAHISANEQGHWKLGFYERDFTEKAPVGEAQHDIVLYLSMNYHIGLPEHLFDTVAKDGVLVIEDNAKDREENLLPSKIGDRFERIELVGRSLDHGNKPTYHCYGRK</sequence>
<comment type="caution">
    <text evidence="2">The sequence shown here is derived from an EMBL/GenBank/DDBJ whole genome shotgun (WGS) entry which is preliminary data.</text>
</comment>
<dbReference type="InterPro" id="IPR029063">
    <property type="entry name" value="SAM-dependent_MTases_sf"/>
</dbReference>
<dbReference type="EMBL" id="LAZR01000377">
    <property type="protein sequence ID" value="KKN71699.1"/>
    <property type="molecule type" value="Genomic_DNA"/>
</dbReference>